<feature type="repeat" description="WD" evidence="8">
    <location>
        <begin position="151"/>
        <end position="191"/>
    </location>
</feature>
<dbReference type="InterPro" id="IPR015943">
    <property type="entry name" value="WD40/YVTN_repeat-like_dom_sf"/>
</dbReference>
<dbReference type="FunFam" id="2.130.10.10:FF:001050">
    <property type="entry name" value="Predicted protein"/>
    <property type="match status" value="1"/>
</dbReference>
<dbReference type="InterPro" id="IPR020472">
    <property type="entry name" value="WD40_PAC1"/>
</dbReference>
<dbReference type="EMBL" id="CM000160">
    <property type="protein sequence ID" value="EDW95906.1"/>
    <property type="molecule type" value="Genomic_DNA"/>
</dbReference>
<sequence>MALQVLTLLDYQLQRMTFWGHGTTSTFPSQKAHSSEEDLDDSDEQVEDRDRVDTLRPPAPGSSQAPGGHLSVVVAADWLSSMDQIITGSWDRTAILWDVESGQPLQPLTGHDHELTHVSAHPTQRLVVTASRDTTFRLWDFRESIPVVSVFQGHTETVTSSVFARDDKVVSGSDDRTIKVWELRNMRSALATIRTDSSVNRLAVSTGGIIAIPHDNRQIRLFDLNGQRIARLPRTSRQGHRRMVSSVAWAEEPLLDCDLFSCGFDRRVFGWSIVLPKDN</sequence>
<reference evidence="10 11" key="1">
    <citation type="journal article" date="2007" name="Nature">
        <title>Evolution of genes and genomes on the Drosophila phylogeny.</title>
        <authorList>
            <consortium name="Drosophila 12 Genomes Consortium"/>
            <person name="Clark A.G."/>
            <person name="Eisen M.B."/>
            <person name="Smith D.R."/>
            <person name="Bergman C.M."/>
            <person name="Oliver B."/>
            <person name="Markow T.A."/>
            <person name="Kaufman T.C."/>
            <person name="Kellis M."/>
            <person name="Gelbart W."/>
            <person name="Iyer V.N."/>
            <person name="Pollard D.A."/>
            <person name="Sackton T.B."/>
            <person name="Larracuente A.M."/>
            <person name="Singh N.D."/>
            <person name="Abad J.P."/>
            <person name="Abt D.N."/>
            <person name="Adryan B."/>
            <person name="Aguade M."/>
            <person name="Akashi H."/>
            <person name="Anderson W.W."/>
            <person name="Aquadro C.F."/>
            <person name="Ardell D.H."/>
            <person name="Arguello R."/>
            <person name="Artieri C.G."/>
            <person name="Barbash D.A."/>
            <person name="Barker D."/>
            <person name="Barsanti P."/>
            <person name="Batterham P."/>
            <person name="Batzoglou S."/>
            <person name="Begun D."/>
            <person name="Bhutkar A."/>
            <person name="Blanco E."/>
            <person name="Bosak S.A."/>
            <person name="Bradley R.K."/>
            <person name="Brand A.D."/>
            <person name="Brent M.R."/>
            <person name="Brooks A.N."/>
            <person name="Brown R.H."/>
            <person name="Butlin R.K."/>
            <person name="Caggese C."/>
            <person name="Calvi B.R."/>
            <person name="Bernardo de Carvalho A."/>
            <person name="Caspi A."/>
            <person name="Castrezana S."/>
            <person name="Celniker S.E."/>
            <person name="Chang J.L."/>
            <person name="Chapple C."/>
            <person name="Chatterji S."/>
            <person name="Chinwalla A."/>
            <person name="Civetta A."/>
            <person name="Clifton S.W."/>
            <person name="Comeron J.M."/>
            <person name="Costello J.C."/>
            <person name="Coyne J.A."/>
            <person name="Daub J."/>
            <person name="David R.G."/>
            <person name="Delcher A.L."/>
            <person name="Delehaunty K."/>
            <person name="Do C.B."/>
            <person name="Ebling H."/>
            <person name="Edwards K."/>
            <person name="Eickbush T."/>
            <person name="Evans J.D."/>
            <person name="Filipski A."/>
            <person name="Findeiss S."/>
            <person name="Freyhult E."/>
            <person name="Fulton L."/>
            <person name="Fulton R."/>
            <person name="Garcia A.C."/>
            <person name="Gardiner A."/>
            <person name="Garfield D.A."/>
            <person name="Garvin B.E."/>
            <person name="Gibson G."/>
            <person name="Gilbert D."/>
            <person name="Gnerre S."/>
            <person name="Godfrey J."/>
            <person name="Good R."/>
            <person name="Gotea V."/>
            <person name="Gravely B."/>
            <person name="Greenberg A.J."/>
            <person name="Griffiths-Jones S."/>
            <person name="Gross S."/>
            <person name="Guigo R."/>
            <person name="Gustafson E.A."/>
            <person name="Haerty W."/>
            <person name="Hahn M.W."/>
            <person name="Halligan D.L."/>
            <person name="Halpern A.L."/>
            <person name="Halter G.M."/>
            <person name="Han M.V."/>
            <person name="Heger A."/>
            <person name="Hillier L."/>
            <person name="Hinrichs A.S."/>
            <person name="Holmes I."/>
            <person name="Hoskins R.A."/>
            <person name="Hubisz M.J."/>
            <person name="Hultmark D."/>
            <person name="Huntley M.A."/>
            <person name="Jaffe D.B."/>
            <person name="Jagadeeshan S."/>
            <person name="Jeck W.R."/>
            <person name="Johnson J."/>
            <person name="Jones C.D."/>
            <person name="Jordan W.C."/>
            <person name="Karpen G.H."/>
            <person name="Kataoka E."/>
            <person name="Keightley P.D."/>
            <person name="Kheradpour P."/>
            <person name="Kirkness E.F."/>
            <person name="Koerich L.B."/>
            <person name="Kristiansen K."/>
            <person name="Kudrna D."/>
            <person name="Kulathinal R.J."/>
            <person name="Kumar S."/>
            <person name="Kwok R."/>
            <person name="Lander E."/>
            <person name="Langley C.H."/>
            <person name="Lapoint R."/>
            <person name="Lazzaro B.P."/>
            <person name="Lee S.J."/>
            <person name="Levesque L."/>
            <person name="Li R."/>
            <person name="Lin C.F."/>
            <person name="Lin M.F."/>
            <person name="Lindblad-Toh K."/>
            <person name="Llopart A."/>
            <person name="Long M."/>
            <person name="Low L."/>
            <person name="Lozovsky E."/>
            <person name="Lu J."/>
            <person name="Luo M."/>
            <person name="Machado C.A."/>
            <person name="Makalowski W."/>
            <person name="Marzo M."/>
            <person name="Matsuda M."/>
            <person name="Matzkin L."/>
            <person name="McAllister B."/>
            <person name="McBride C.S."/>
            <person name="McKernan B."/>
            <person name="McKernan K."/>
            <person name="Mendez-Lago M."/>
            <person name="Minx P."/>
            <person name="Mollenhauer M.U."/>
            <person name="Montooth K."/>
            <person name="Mount S.M."/>
            <person name="Mu X."/>
            <person name="Myers E."/>
            <person name="Negre B."/>
            <person name="Newfeld S."/>
            <person name="Nielsen R."/>
            <person name="Noor M.A."/>
            <person name="O'Grady P."/>
            <person name="Pachter L."/>
            <person name="Papaceit M."/>
            <person name="Parisi M.J."/>
            <person name="Parisi M."/>
            <person name="Parts L."/>
            <person name="Pedersen J.S."/>
            <person name="Pesole G."/>
            <person name="Phillippy A.M."/>
            <person name="Ponting C.P."/>
            <person name="Pop M."/>
            <person name="Porcelli D."/>
            <person name="Powell J.R."/>
            <person name="Prohaska S."/>
            <person name="Pruitt K."/>
            <person name="Puig M."/>
            <person name="Quesneville H."/>
            <person name="Ram K.R."/>
            <person name="Rand D."/>
            <person name="Rasmussen M.D."/>
            <person name="Reed L.K."/>
            <person name="Reenan R."/>
            <person name="Reily A."/>
            <person name="Remington K.A."/>
            <person name="Rieger T.T."/>
            <person name="Ritchie M.G."/>
            <person name="Robin C."/>
            <person name="Rogers Y.H."/>
            <person name="Rohde C."/>
            <person name="Rozas J."/>
            <person name="Rubenfield M.J."/>
            <person name="Ruiz A."/>
            <person name="Russo S."/>
            <person name="Salzberg S.L."/>
            <person name="Sanchez-Gracia A."/>
            <person name="Saranga D.J."/>
            <person name="Sato H."/>
            <person name="Schaeffer S.W."/>
            <person name="Schatz M.C."/>
            <person name="Schlenke T."/>
            <person name="Schwartz R."/>
            <person name="Segarra C."/>
            <person name="Singh R.S."/>
            <person name="Sirot L."/>
            <person name="Sirota M."/>
            <person name="Sisneros N.B."/>
            <person name="Smith C.D."/>
            <person name="Smith T.F."/>
            <person name="Spieth J."/>
            <person name="Stage D.E."/>
            <person name="Stark A."/>
            <person name="Stephan W."/>
            <person name="Strausberg R.L."/>
            <person name="Strempel S."/>
            <person name="Sturgill D."/>
            <person name="Sutton G."/>
            <person name="Sutton G.G."/>
            <person name="Tao W."/>
            <person name="Teichmann S."/>
            <person name="Tobari Y.N."/>
            <person name="Tomimura Y."/>
            <person name="Tsolas J.M."/>
            <person name="Valente V.L."/>
            <person name="Venter E."/>
            <person name="Venter J.C."/>
            <person name="Vicario S."/>
            <person name="Vieira F.G."/>
            <person name="Vilella A.J."/>
            <person name="Villasante A."/>
            <person name="Walenz B."/>
            <person name="Wang J."/>
            <person name="Wasserman M."/>
            <person name="Watts T."/>
            <person name="Wilson D."/>
            <person name="Wilson R.K."/>
            <person name="Wing R.A."/>
            <person name="Wolfner M.F."/>
            <person name="Wong A."/>
            <person name="Wong G.K."/>
            <person name="Wu C.I."/>
            <person name="Wu G."/>
            <person name="Yamamoto D."/>
            <person name="Yang H.P."/>
            <person name="Yang S.P."/>
            <person name="Yorke J.A."/>
            <person name="Yoshida K."/>
            <person name="Zdobnov E."/>
            <person name="Zhang P."/>
            <person name="Zhang Y."/>
            <person name="Zimin A.V."/>
            <person name="Baldwin J."/>
            <person name="Abdouelleil A."/>
            <person name="Abdulkadir J."/>
            <person name="Abebe A."/>
            <person name="Abera B."/>
            <person name="Abreu J."/>
            <person name="Acer S.C."/>
            <person name="Aftuck L."/>
            <person name="Alexander A."/>
            <person name="An P."/>
            <person name="Anderson E."/>
            <person name="Anderson S."/>
            <person name="Arachi H."/>
            <person name="Azer M."/>
            <person name="Bachantsang P."/>
            <person name="Barry A."/>
            <person name="Bayul T."/>
            <person name="Berlin A."/>
            <person name="Bessette D."/>
            <person name="Bloom T."/>
            <person name="Blye J."/>
            <person name="Boguslavskiy L."/>
            <person name="Bonnet C."/>
            <person name="Boukhgalter B."/>
            <person name="Bourzgui I."/>
            <person name="Brown A."/>
            <person name="Cahill P."/>
            <person name="Channer S."/>
            <person name="Cheshatsang Y."/>
            <person name="Chuda L."/>
            <person name="Citroen M."/>
            <person name="Collymore A."/>
            <person name="Cooke P."/>
            <person name="Costello M."/>
            <person name="D'Aco K."/>
            <person name="Daza R."/>
            <person name="De Haan G."/>
            <person name="DeGray S."/>
            <person name="DeMaso C."/>
            <person name="Dhargay N."/>
            <person name="Dooley K."/>
            <person name="Dooley E."/>
            <person name="Doricent M."/>
            <person name="Dorje P."/>
            <person name="Dorjee K."/>
            <person name="Dupes A."/>
            <person name="Elong R."/>
            <person name="Falk J."/>
            <person name="Farina A."/>
            <person name="Faro S."/>
            <person name="Ferguson D."/>
            <person name="Fisher S."/>
            <person name="Foley C.D."/>
            <person name="Franke A."/>
            <person name="Friedrich D."/>
            <person name="Gadbois L."/>
            <person name="Gearin G."/>
            <person name="Gearin C.R."/>
            <person name="Giannoukos G."/>
            <person name="Goode T."/>
            <person name="Graham J."/>
            <person name="Grandbois E."/>
            <person name="Grewal S."/>
            <person name="Gyaltsen K."/>
            <person name="Hafez N."/>
            <person name="Hagos B."/>
            <person name="Hall J."/>
            <person name="Henson C."/>
            <person name="Hollinger A."/>
            <person name="Honan T."/>
            <person name="Huard M.D."/>
            <person name="Hughes L."/>
            <person name="Hurhula B."/>
            <person name="Husby M.E."/>
            <person name="Kamat A."/>
            <person name="Kanga B."/>
            <person name="Kashin S."/>
            <person name="Khazanovich D."/>
            <person name="Kisner P."/>
            <person name="Lance K."/>
            <person name="Lara M."/>
            <person name="Lee W."/>
            <person name="Lennon N."/>
            <person name="Letendre F."/>
            <person name="LeVine R."/>
            <person name="Lipovsky A."/>
            <person name="Liu X."/>
            <person name="Liu J."/>
            <person name="Liu S."/>
            <person name="Lokyitsang T."/>
            <person name="Lokyitsang Y."/>
            <person name="Lubonja R."/>
            <person name="Lui A."/>
            <person name="MacDonald P."/>
            <person name="Magnisalis V."/>
            <person name="Maru K."/>
            <person name="Matthews C."/>
            <person name="McCusker W."/>
            <person name="McDonough S."/>
            <person name="Mehta T."/>
            <person name="Meldrim J."/>
            <person name="Meneus L."/>
            <person name="Mihai O."/>
            <person name="Mihalev A."/>
            <person name="Mihova T."/>
            <person name="Mittelman R."/>
            <person name="Mlenga V."/>
            <person name="Montmayeur A."/>
            <person name="Mulrain L."/>
            <person name="Navidi A."/>
            <person name="Naylor J."/>
            <person name="Negash T."/>
            <person name="Nguyen T."/>
            <person name="Nguyen N."/>
            <person name="Nicol R."/>
            <person name="Norbu C."/>
            <person name="Norbu N."/>
            <person name="Novod N."/>
            <person name="O'Neill B."/>
            <person name="Osman S."/>
            <person name="Markiewicz E."/>
            <person name="Oyono O.L."/>
            <person name="Patti C."/>
            <person name="Phunkhang P."/>
            <person name="Pierre F."/>
            <person name="Priest M."/>
            <person name="Raghuraman S."/>
            <person name="Rege F."/>
            <person name="Reyes R."/>
            <person name="Rise C."/>
            <person name="Rogov P."/>
            <person name="Ross K."/>
            <person name="Ryan E."/>
            <person name="Settipalli S."/>
            <person name="Shea T."/>
            <person name="Sherpa N."/>
            <person name="Shi L."/>
            <person name="Shih D."/>
            <person name="Sparrow T."/>
            <person name="Spaulding J."/>
            <person name="Stalker J."/>
            <person name="Stange-Thomann N."/>
            <person name="Stavropoulos S."/>
            <person name="Stone C."/>
            <person name="Strader C."/>
            <person name="Tesfaye S."/>
            <person name="Thomson T."/>
            <person name="Thoulutsang Y."/>
            <person name="Thoulutsang D."/>
            <person name="Topham K."/>
            <person name="Topping I."/>
            <person name="Tsamla T."/>
            <person name="Vassiliev H."/>
            <person name="Vo A."/>
            <person name="Wangchuk T."/>
            <person name="Wangdi T."/>
            <person name="Weiand M."/>
            <person name="Wilkinson J."/>
            <person name="Wilson A."/>
            <person name="Yadav S."/>
            <person name="Young G."/>
            <person name="Yu Q."/>
            <person name="Zembek L."/>
            <person name="Zhong D."/>
            <person name="Zimmer A."/>
            <person name="Zwirko Z."/>
            <person name="Jaffe D.B."/>
            <person name="Alvarez P."/>
            <person name="Brockman W."/>
            <person name="Butler J."/>
            <person name="Chin C."/>
            <person name="Gnerre S."/>
            <person name="Grabherr M."/>
            <person name="Kleber M."/>
            <person name="Mauceli E."/>
            <person name="MacCallum I."/>
        </authorList>
    </citation>
    <scope>NUCLEOTIDE SEQUENCE [LARGE SCALE GENOMIC DNA]</scope>
    <source>
        <strain evidence="11">Tai18E2 / Tucson 14021-0261.01</strain>
    </source>
</reference>
<dbReference type="GO" id="GO:0005634">
    <property type="term" value="C:nucleus"/>
    <property type="evidence" value="ECO:0007669"/>
    <property type="project" value="UniProtKB-SubCell"/>
</dbReference>
<dbReference type="KEGG" id="dya:Dyak_GE25198"/>
<evidence type="ECO:0000256" key="8">
    <source>
        <dbReference type="PROSITE-ProRule" id="PRU00221"/>
    </source>
</evidence>
<dbReference type="FunFam" id="2.130.10.10:FF:000080">
    <property type="entry name" value="WD repeat-containing protein 37"/>
    <property type="match status" value="1"/>
</dbReference>
<evidence type="ECO:0000256" key="1">
    <source>
        <dbReference type="ARBA" id="ARBA00004123"/>
    </source>
</evidence>
<dbReference type="SMART" id="SM00320">
    <property type="entry name" value="WD40"/>
    <property type="match status" value="5"/>
</dbReference>
<dbReference type="Proteomes" id="UP000002282">
    <property type="component" value="Chromosome 3R"/>
</dbReference>
<feature type="compositionally biased region" description="Acidic residues" evidence="9">
    <location>
        <begin position="37"/>
        <end position="47"/>
    </location>
</feature>
<dbReference type="PROSITE" id="PS00678">
    <property type="entry name" value="WD_REPEATS_1"/>
    <property type="match status" value="2"/>
</dbReference>
<dbReference type="PANTHER" id="PTHR19855:SF12">
    <property type="entry name" value="WD REPEAT-CONTAINING PROTEIN 37"/>
    <property type="match status" value="1"/>
</dbReference>
<reference evidence="10 11" key="2">
    <citation type="journal article" date="2007" name="PLoS Biol.">
        <title>Principles of genome evolution in the Drosophila melanogaster species group.</title>
        <authorList>
            <person name="Ranz J.M."/>
            <person name="Maurin D."/>
            <person name="Chan Y.S."/>
            <person name="von Grotthuss M."/>
            <person name="Hillier L.W."/>
            <person name="Roote J."/>
            <person name="Ashburner M."/>
            <person name="Bergman C.M."/>
        </authorList>
    </citation>
    <scope>NUCLEOTIDE SEQUENCE [LARGE SCALE GENOMIC DNA]</scope>
    <source>
        <strain evidence="11">Tai18E2 / Tucson 14021-0261.01</strain>
    </source>
</reference>
<organism evidence="10 11">
    <name type="scientific">Drosophila yakuba</name>
    <name type="common">Fruit fly</name>
    <dbReference type="NCBI Taxonomy" id="7245"/>
    <lineage>
        <taxon>Eukaryota</taxon>
        <taxon>Metazoa</taxon>
        <taxon>Ecdysozoa</taxon>
        <taxon>Arthropoda</taxon>
        <taxon>Hexapoda</taxon>
        <taxon>Insecta</taxon>
        <taxon>Pterygota</taxon>
        <taxon>Neoptera</taxon>
        <taxon>Endopterygota</taxon>
        <taxon>Diptera</taxon>
        <taxon>Brachycera</taxon>
        <taxon>Muscomorpha</taxon>
        <taxon>Ephydroidea</taxon>
        <taxon>Drosophilidae</taxon>
        <taxon>Drosophila</taxon>
        <taxon>Sophophora</taxon>
    </lineage>
</organism>
<dbReference type="OrthoDB" id="9984207at2759"/>
<feature type="region of interest" description="Disordered" evidence="9">
    <location>
        <begin position="24"/>
        <end position="68"/>
    </location>
</feature>
<dbReference type="OMA" id="YTCGFDR"/>
<dbReference type="Pfam" id="PF00400">
    <property type="entry name" value="WD40"/>
    <property type="match status" value="3"/>
</dbReference>
<dbReference type="PANTHER" id="PTHR19855">
    <property type="entry name" value="WD40 REPEAT PROTEIN 12, 37"/>
    <property type="match status" value="1"/>
</dbReference>
<evidence type="ECO:0000256" key="3">
    <source>
        <dbReference type="ARBA" id="ARBA00022490"/>
    </source>
</evidence>
<evidence type="ECO:0000256" key="6">
    <source>
        <dbReference type="ARBA" id="ARBA00023242"/>
    </source>
</evidence>
<evidence type="ECO:0000256" key="4">
    <source>
        <dbReference type="ARBA" id="ARBA00022574"/>
    </source>
</evidence>
<evidence type="ECO:0000256" key="7">
    <source>
        <dbReference type="ARBA" id="ARBA00040954"/>
    </source>
</evidence>
<dbReference type="InterPro" id="IPR036322">
    <property type="entry name" value="WD40_repeat_dom_sf"/>
</dbReference>
<evidence type="ECO:0000313" key="10">
    <source>
        <dbReference type="EMBL" id="EDW95906.1"/>
    </source>
</evidence>
<dbReference type="AlphaFoldDB" id="B4PLX4"/>
<keyword evidence="11" id="KW-1185">Reference proteome</keyword>
<comment type="subcellular location">
    <subcellularLocation>
        <location evidence="2">Cytoplasm</location>
    </subcellularLocation>
    <subcellularLocation>
        <location evidence="1">Nucleus</location>
    </subcellularLocation>
</comment>
<name>B4PLX4_DROYA</name>
<evidence type="ECO:0000313" key="11">
    <source>
        <dbReference type="Proteomes" id="UP000002282"/>
    </source>
</evidence>
<dbReference type="PRINTS" id="PR00320">
    <property type="entry name" value="GPROTEINBRPT"/>
</dbReference>
<keyword evidence="6" id="KW-0539">Nucleus</keyword>
<keyword evidence="3" id="KW-0963">Cytoplasm</keyword>
<dbReference type="InterPro" id="IPR001680">
    <property type="entry name" value="WD40_rpt"/>
</dbReference>
<dbReference type="HOGENOM" id="CLU_998442_0_0_1"/>
<proteinExistence type="predicted"/>
<evidence type="ECO:0000256" key="5">
    <source>
        <dbReference type="ARBA" id="ARBA00022737"/>
    </source>
</evidence>
<dbReference type="InterPro" id="IPR019775">
    <property type="entry name" value="WD40_repeat_CS"/>
</dbReference>
<accession>B4PLX4</accession>
<dbReference type="Gene3D" id="2.130.10.10">
    <property type="entry name" value="YVTN repeat-like/Quinoprotein amine dehydrogenase"/>
    <property type="match status" value="2"/>
</dbReference>
<evidence type="ECO:0000256" key="2">
    <source>
        <dbReference type="ARBA" id="ARBA00004496"/>
    </source>
</evidence>
<dbReference type="PROSITE" id="PS50082">
    <property type="entry name" value="WD_REPEATS_2"/>
    <property type="match status" value="3"/>
</dbReference>
<keyword evidence="5" id="KW-0677">Repeat</keyword>
<dbReference type="PROSITE" id="PS50294">
    <property type="entry name" value="WD_REPEATS_REGION"/>
    <property type="match status" value="3"/>
</dbReference>
<feature type="repeat" description="WD" evidence="8">
    <location>
        <begin position="66"/>
        <end position="107"/>
    </location>
</feature>
<feature type="repeat" description="WD" evidence="8">
    <location>
        <begin position="108"/>
        <end position="149"/>
    </location>
</feature>
<dbReference type="GO" id="GO:0005737">
    <property type="term" value="C:cytoplasm"/>
    <property type="evidence" value="ECO:0007669"/>
    <property type="project" value="UniProtKB-SubCell"/>
</dbReference>
<gene>
    <name evidence="10" type="primary">Dyak\GE25198</name>
    <name evidence="10" type="synonym">dyak_GLEANR_8825</name>
    <name evidence="10" type="synonym">GE25198</name>
    <name evidence="10" type="ORF">Dyak_GE25198</name>
</gene>
<dbReference type="PhylomeDB" id="B4PLX4"/>
<keyword evidence="4 8" id="KW-0853">WD repeat</keyword>
<evidence type="ECO:0000256" key="9">
    <source>
        <dbReference type="SAM" id="MobiDB-lite"/>
    </source>
</evidence>
<dbReference type="SUPFAM" id="SSF50978">
    <property type="entry name" value="WD40 repeat-like"/>
    <property type="match status" value="1"/>
</dbReference>
<protein>
    <recommendedName>
        <fullName evidence="7">WD repeat-containing protein 37</fullName>
    </recommendedName>
</protein>
<dbReference type="eggNOG" id="KOG0300">
    <property type="taxonomic scope" value="Eukaryota"/>
</dbReference>